<gene>
    <name evidence="3" type="ORF">B296_00033400</name>
</gene>
<name>A0A426YFI8_ENSVE</name>
<feature type="region of interest" description="Disordered" evidence="1">
    <location>
        <begin position="42"/>
        <end position="61"/>
    </location>
</feature>
<evidence type="ECO:0000256" key="2">
    <source>
        <dbReference type="SAM" id="Phobius"/>
    </source>
</evidence>
<accession>A0A426YFI8</accession>
<sequence length="61" mass="6589">MGCRGPLFSPIHPNSVHSVFLISTLVRCVSFLFFSFLPLLVSSSSSSSSSSSFFSLILSSR</sequence>
<dbReference type="Proteomes" id="UP000287651">
    <property type="component" value="Unassembled WGS sequence"/>
</dbReference>
<feature type="transmembrane region" description="Helical" evidence="2">
    <location>
        <begin position="20"/>
        <end position="41"/>
    </location>
</feature>
<dbReference type="AlphaFoldDB" id="A0A426YFI8"/>
<keyword evidence="2" id="KW-0472">Membrane</keyword>
<evidence type="ECO:0000313" key="3">
    <source>
        <dbReference type="EMBL" id="RRT50495.1"/>
    </source>
</evidence>
<proteinExistence type="predicted"/>
<organism evidence="3 4">
    <name type="scientific">Ensete ventricosum</name>
    <name type="common">Abyssinian banana</name>
    <name type="synonym">Musa ensete</name>
    <dbReference type="NCBI Taxonomy" id="4639"/>
    <lineage>
        <taxon>Eukaryota</taxon>
        <taxon>Viridiplantae</taxon>
        <taxon>Streptophyta</taxon>
        <taxon>Embryophyta</taxon>
        <taxon>Tracheophyta</taxon>
        <taxon>Spermatophyta</taxon>
        <taxon>Magnoliopsida</taxon>
        <taxon>Liliopsida</taxon>
        <taxon>Zingiberales</taxon>
        <taxon>Musaceae</taxon>
        <taxon>Ensete</taxon>
    </lineage>
</organism>
<dbReference type="EMBL" id="AMZH03012736">
    <property type="protein sequence ID" value="RRT50495.1"/>
    <property type="molecule type" value="Genomic_DNA"/>
</dbReference>
<reference evidence="3 4" key="1">
    <citation type="journal article" date="2014" name="Agronomy (Basel)">
        <title>A Draft Genome Sequence for Ensete ventricosum, the Drought-Tolerant Tree Against Hunger.</title>
        <authorList>
            <person name="Harrison J."/>
            <person name="Moore K.A."/>
            <person name="Paszkiewicz K."/>
            <person name="Jones T."/>
            <person name="Grant M."/>
            <person name="Ambacheew D."/>
            <person name="Muzemil S."/>
            <person name="Studholme D.J."/>
        </authorList>
    </citation>
    <scope>NUCLEOTIDE SEQUENCE [LARGE SCALE GENOMIC DNA]</scope>
</reference>
<evidence type="ECO:0000313" key="4">
    <source>
        <dbReference type="Proteomes" id="UP000287651"/>
    </source>
</evidence>
<comment type="caution">
    <text evidence="3">The sequence shown here is derived from an EMBL/GenBank/DDBJ whole genome shotgun (WGS) entry which is preliminary data.</text>
</comment>
<keyword evidence="2" id="KW-1133">Transmembrane helix</keyword>
<evidence type="ECO:0000256" key="1">
    <source>
        <dbReference type="SAM" id="MobiDB-lite"/>
    </source>
</evidence>
<protein>
    <submittedName>
        <fullName evidence="3">Uncharacterized protein</fullName>
    </submittedName>
</protein>
<keyword evidence="2" id="KW-0812">Transmembrane</keyword>